<dbReference type="AlphaFoldDB" id="A6G6A9"/>
<dbReference type="STRING" id="391625.PPSIR1_14910"/>
<evidence type="ECO:0000259" key="1">
    <source>
        <dbReference type="SMART" id="SM00226"/>
    </source>
</evidence>
<reference evidence="2 3" key="1">
    <citation type="submission" date="2007-06" db="EMBL/GenBank/DDBJ databases">
        <authorList>
            <person name="Shimkets L."/>
            <person name="Ferriera S."/>
            <person name="Johnson J."/>
            <person name="Kravitz S."/>
            <person name="Beeson K."/>
            <person name="Sutton G."/>
            <person name="Rogers Y.-H."/>
            <person name="Friedman R."/>
            <person name="Frazier M."/>
            <person name="Venter J.C."/>
        </authorList>
    </citation>
    <scope>NUCLEOTIDE SEQUENCE [LARGE SCALE GENOMIC DNA]</scope>
    <source>
        <strain evidence="2 3">SIR-1</strain>
    </source>
</reference>
<dbReference type="Proteomes" id="UP000005801">
    <property type="component" value="Unassembled WGS sequence"/>
</dbReference>
<dbReference type="InterPro" id="IPR036196">
    <property type="entry name" value="Ptyr_pPase_sf"/>
</dbReference>
<protein>
    <recommendedName>
        <fullName evidence="1">Phosphotyrosine protein phosphatase I domain-containing protein</fullName>
    </recommendedName>
</protein>
<evidence type="ECO:0000313" key="3">
    <source>
        <dbReference type="Proteomes" id="UP000005801"/>
    </source>
</evidence>
<keyword evidence="3" id="KW-1185">Reference proteome</keyword>
<organism evidence="2 3">
    <name type="scientific">Plesiocystis pacifica SIR-1</name>
    <dbReference type="NCBI Taxonomy" id="391625"/>
    <lineage>
        <taxon>Bacteria</taxon>
        <taxon>Pseudomonadati</taxon>
        <taxon>Myxococcota</taxon>
        <taxon>Polyangia</taxon>
        <taxon>Nannocystales</taxon>
        <taxon>Nannocystaceae</taxon>
        <taxon>Plesiocystis</taxon>
    </lineage>
</organism>
<dbReference type="OrthoDB" id="7210484at2"/>
<sequence>MSERLEVLFVCSRNQWRSPTAEKVFARHPGIVSRSAGTSAKARRTLGARDLERADVVFVMEDKHAQRIRSGFPRLCAYLPVYVLDIPDEYRFMDPALVEILERAVPPLLEAHLIDD</sequence>
<dbReference type="RefSeq" id="WP_006972258.1">
    <property type="nucleotide sequence ID" value="NZ_ABCS01000029.1"/>
</dbReference>
<evidence type="ECO:0000313" key="2">
    <source>
        <dbReference type="EMBL" id="EDM78538.1"/>
    </source>
</evidence>
<dbReference type="Gene3D" id="3.40.50.2300">
    <property type="match status" value="1"/>
</dbReference>
<dbReference type="PIRSF" id="PIRSF029416">
    <property type="entry name" value="UCP029416_PTP"/>
    <property type="match status" value="1"/>
</dbReference>
<dbReference type="InterPro" id="IPR023485">
    <property type="entry name" value="Ptyr_pPase"/>
</dbReference>
<dbReference type="EMBL" id="ABCS01000029">
    <property type="protein sequence ID" value="EDM78538.1"/>
    <property type="molecule type" value="Genomic_DNA"/>
</dbReference>
<dbReference type="InterPro" id="IPR016919">
    <property type="entry name" value="UCP029416_PTP"/>
</dbReference>
<dbReference type="eggNOG" id="COG4551">
    <property type="taxonomic scope" value="Bacteria"/>
</dbReference>
<gene>
    <name evidence="2" type="ORF">PPSIR1_14910</name>
</gene>
<proteinExistence type="predicted"/>
<feature type="domain" description="Phosphotyrosine protein phosphatase I" evidence="1">
    <location>
        <begin position="5"/>
        <end position="111"/>
    </location>
</feature>
<dbReference type="SUPFAM" id="SSF52788">
    <property type="entry name" value="Phosphotyrosine protein phosphatases I"/>
    <property type="match status" value="1"/>
</dbReference>
<accession>A6G6A9</accession>
<name>A6G6A9_9BACT</name>
<comment type="caution">
    <text evidence="2">The sequence shown here is derived from an EMBL/GenBank/DDBJ whole genome shotgun (WGS) entry which is preliminary data.</text>
</comment>
<dbReference type="SMART" id="SM00226">
    <property type="entry name" value="LMWPc"/>
    <property type="match status" value="1"/>
</dbReference>